<evidence type="ECO:0000256" key="3">
    <source>
        <dbReference type="ARBA" id="ARBA00023127"/>
    </source>
</evidence>
<keyword evidence="2" id="KW-0132">Cell division</keyword>
<dbReference type="CDD" id="cd20559">
    <property type="entry name" value="CYCLIN_ScCLN_like"/>
    <property type="match status" value="1"/>
</dbReference>
<feature type="region of interest" description="Disordered" evidence="6">
    <location>
        <begin position="284"/>
        <end position="325"/>
    </location>
</feature>
<dbReference type="InterPro" id="IPR004367">
    <property type="entry name" value="Cyclin_C-dom"/>
</dbReference>
<dbReference type="CDD" id="cd20537">
    <property type="entry name" value="CYCLIN_CCNO-like_rpt2"/>
    <property type="match status" value="1"/>
</dbReference>
<dbReference type="GO" id="GO:0044843">
    <property type="term" value="P:cell cycle G1/S phase transition"/>
    <property type="evidence" value="ECO:0007669"/>
    <property type="project" value="UniProtKB-ARBA"/>
</dbReference>
<dbReference type="InterPro" id="IPR013763">
    <property type="entry name" value="Cyclin-like_dom"/>
</dbReference>
<dbReference type="GO" id="GO:0051301">
    <property type="term" value="P:cell division"/>
    <property type="evidence" value="ECO:0007669"/>
    <property type="project" value="UniProtKB-KW"/>
</dbReference>
<proteinExistence type="inferred from homology"/>
<organism evidence="9 10">
    <name type="scientific">Dactylonectria macrodidyma</name>
    <dbReference type="NCBI Taxonomy" id="307937"/>
    <lineage>
        <taxon>Eukaryota</taxon>
        <taxon>Fungi</taxon>
        <taxon>Dikarya</taxon>
        <taxon>Ascomycota</taxon>
        <taxon>Pezizomycotina</taxon>
        <taxon>Sordariomycetes</taxon>
        <taxon>Hypocreomycetidae</taxon>
        <taxon>Hypocreales</taxon>
        <taxon>Nectriaceae</taxon>
        <taxon>Dactylonectria</taxon>
    </lineage>
</organism>
<evidence type="ECO:0000259" key="7">
    <source>
        <dbReference type="SMART" id="SM00385"/>
    </source>
</evidence>
<dbReference type="SUPFAM" id="SSF47954">
    <property type="entry name" value="Cyclin-like"/>
    <property type="match status" value="2"/>
</dbReference>
<dbReference type="Gene3D" id="1.10.472.10">
    <property type="entry name" value="Cyclin-like"/>
    <property type="match status" value="2"/>
</dbReference>
<dbReference type="FunFam" id="1.10.472.10:FF:000010">
    <property type="entry name" value="G1/S-specific cyclin Cln1"/>
    <property type="match status" value="1"/>
</dbReference>
<dbReference type="AlphaFoldDB" id="A0A9P9I6J7"/>
<reference evidence="9" key="1">
    <citation type="journal article" date="2021" name="Nat. Commun.">
        <title>Genetic determinants of endophytism in the Arabidopsis root mycobiome.</title>
        <authorList>
            <person name="Mesny F."/>
            <person name="Miyauchi S."/>
            <person name="Thiergart T."/>
            <person name="Pickel B."/>
            <person name="Atanasova L."/>
            <person name="Karlsson M."/>
            <person name="Huettel B."/>
            <person name="Barry K.W."/>
            <person name="Haridas S."/>
            <person name="Chen C."/>
            <person name="Bauer D."/>
            <person name="Andreopoulos W."/>
            <person name="Pangilinan J."/>
            <person name="LaButti K."/>
            <person name="Riley R."/>
            <person name="Lipzen A."/>
            <person name="Clum A."/>
            <person name="Drula E."/>
            <person name="Henrissat B."/>
            <person name="Kohler A."/>
            <person name="Grigoriev I.V."/>
            <person name="Martin F.M."/>
            <person name="Hacquard S."/>
        </authorList>
    </citation>
    <scope>NUCLEOTIDE SEQUENCE</scope>
    <source>
        <strain evidence="9">MPI-CAGE-AT-0147</strain>
    </source>
</reference>
<evidence type="ECO:0000256" key="4">
    <source>
        <dbReference type="ARBA" id="ARBA00023306"/>
    </source>
</evidence>
<keyword evidence="3 5" id="KW-0195">Cyclin</keyword>
<gene>
    <name evidence="9" type="ORF">EDB81DRAFT_849450</name>
</gene>
<dbReference type="GO" id="GO:0051726">
    <property type="term" value="P:regulation of cell cycle"/>
    <property type="evidence" value="ECO:0007669"/>
    <property type="project" value="UniProtKB-ARBA"/>
</dbReference>
<dbReference type="OrthoDB" id="5590282at2759"/>
<protein>
    <submittedName>
        <fullName evidence="9">Cyclin-like protein</fullName>
    </submittedName>
</protein>
<evidence type="ECO:0000313" key="9">
    <source>
        <dbReference type="EMBL" id="KAH7108902.1"/>
    </source>
</evidence>
<dbReference type="SMART" id="SM00385">
    <property type="entry name" value="CYCLIN"/>
    <property type="match status" value="2"/>
</dbReference>
<dbReference type="GO" id="GO:0016538">
    <property type="term" value="F:cyclin-dependent protein serine/threonine kinase regulator activity"/>
    <property type="evidence" value="ECO:0007669"/>
    <property type="project" value="UniProtKB-ARBA"/>
</dbReference>
<evidence type="ECO:0000259" key="8">
    <source>
        <dbReference type="SMART" id="SM01332"/>
    </source>
</evidence>
<dbReference type="PROSITE" id="PS00292">
    <property type="entry name" value="CYCLINS"/>
    <property type="match status" value="1"/>
</dbReference>
<accession>A0A9P9I6J7</accession>
<keyword evidence="4" id="KW-0131">Cell cycle</keyword>
<dbReference type="Proteomes" id="UP000738349">
    <property type="component" value="Unassembled WGS sequence"/>
</dbReference>
<dbReference type="InterPro" id="IPR036915">
    <property type="entry name" value="Cyclin-like_sf"/>
</dbReference>
<comment type="caution">
    <text evidence="9">The sequence shown here is derived from an EMBL/GenBank/DDBJ whole genome shotgun (WGS) entry which is preliminary data.</text>
</comment>
<dbReference type="Pfam" id="PF00134">
    <property type="entry name" value="Cyclin_N"/>
    <property type="match status" value="1"/>
</dbReference>
<dbReference type="Pfam" id="PF02984">
    <property type="entry name" value="Cyclin_C"/>
    <property type="match status" value="1"/>
</dbReference>
<dbReference type="SMART" id="SM01332">
    <property type="entry name" value="Cyclin_C"/>
    <property type="match status" value="1"/>
</dbReference>
<keyword evidence="10" id="KW-1185">Reference proteome</keyword>
<dbReference type="PANTHER" id="PTHR10177">
    <property type="entry name" value="CYCLINS"/>
    <property type="match status" value="1"/>
</dbReference>
<evidence type="ECO:0000313" key="10">
    <source>
        <dbReference type="Proteomes" id="UP000738349"/>
    </source>
</evidence>
<dbReference type="EMBL" id="JAGMUV010000057">
    <property type="protein sequence ID" value="KAH7108902.1"/>
    <property type="molecule type" value="Genomic_DNA"/>
</dbReference>
<dbReference type="InterPro" id="IPR006671">
    <property type="entry name" value="Cyclin_N"/>
</dbReference>
<feature type="compositionally biased region" description="Basic and acidic residues" evidence="6">
    <location>
        <begin position="295"/>
        <end position="307"/>
    </location>
</feature>
<evidence type="ECO:0000256" key="1">
    <source>
        <dbReference type="ARBA" id="ARBA00008742"/>
    </source>
</evidence>
<evidence type="ECO:0000256" key="6">
    <source>
        <dbReference type="SAM" id="MobiDB-lite"/>
    </source>
</evidence>
<dbReference type="InterPro" id="IPR048258">
    <property type="entry name" value="Cyclins_cyclin-box"/>
</dbReference>
<dbReference type="InterPro" id="IPR039361">
    <property type="entry name" value="Cyclin"/>
</dbReference>
<feature type="domain" description="Cyclin-like" evidence="7">
    <location>
        <begin position="172"/>
        <end position="241"/>
    </location>
</feature>
<feature type="domain" description="Cyclin C-terminal" evidence="8">
    <location>
        <begin position="162"/>
        <end position="272"/>
    </location>
</feature>
<name>A0A9P9I6J7_9HYPO</name>
<sequence length="368" mass="41934">MEKMGTHTPAQINTCDPQGSIAAELSRLDGARYLEDIKLHTKHMEDLTLPDVSFIDMQREIQWHMRPCLIDFLVKAHTEFSLLPETLFLTVNVLDRYCSKRVVYRSHYQLVGCTSLLIASKYSDEKANIPQICELNRICCGKYDDDMFTQMEMHILNTLGWLLGHPTVGLFSQLMVVGEGDDPEVESMAAYISEVALYYRDFVSTKPSTIARCSLVLARTILRHSELESRDFSGVEMDILRALVTRLPQPSKTLRNKYSGERLHGVSRKLADFVKANWQRNSVPGSPVTLPVQRSDSDTPQKRRISETHNGYPTPGVTPKPVCSRGTRPAEHPIFWSPSHHLRDREESSFPTCWDYGSQWSCTILGEW</sequence>
<evidence type="ECO:0000256" key="5">
    <source>
        <dbReference type="RuleBase" id="RU000383"/>
    </source>
</evidence>
<comment type="similarity">
    <text evidence="1 5">Belongs to the cyclin family.</text>
</comment>
<feature type="domain" description="Cyclin-like" evidence="7">
    <location>
        <begin position="71"/>
        <end position="157"/>
    </location>
</feature>
<evidence type="ECO:0000256" key="2">
    <source>
        <dbReference type="ARBA" id="ARBA00022618"/>
    </source>
</evidence>